<dbReference type="InterPro" id="IPR025712">
    <property type="entry name" value="Nup54_alpha-helical_dom"/>
</dbReference>
<evidence type="ECO:0000256" key="1">
    <source>
        <dbReference type="ARBA" id="ARBA00004123"/>
    </source>
</evidence>
<evidence type="ECO:0000313" key="6">
    <source>
        <dbReference type="EMBL" id="KAG0458036.1"/>
    </source>
</evidence>
<dbReference type="OrthoDB" id="1669814at2759"/>
<comment type="caution">
    <text evidence="6">The sequence shown here is derived from an EMBL/GenBank/DDBJ whole genome shotgun (WGS) entry which is preliminary data.</text>
</comment>
<dbReference type="GO" id="GO:0036228">
    <property type="term" value="P:protein localization to nuclear inner membrane"/>
    <property type="evidence" value="ECO:0007669"/>
    <property type="project" value="TreeGrafter"/>
</dbReference>
<dbReference type="GO" id="GO:0006607">
    <property type="term" value="P:NLS-bearing protein import into nucleus"/>
    <property type="evidence" value="ECO:0007669"/>
    <property type="project" value="TreeGrafter"/>
</dbReference>
<comment type="subcellular location">
    <subcellularLocation>
        <location evidence="1">Nucleus</location>
    </subcellularLocation>
</comment>
<sequence length="444" mass="48785">MFSRVVPSAKPANPPKSPVRSTPKGQRDVRHVIVDAAVRDAIFDAAVRDAIVDVGVCDAVIDFGIPSTTPAFGTPPLTPPFGTPFTTPVFGTPSTTPSFGSPSVTPAFGTPFSTPLTPAFGIASAPAFGSSPSPFLQQPQTVQQQPSFSFFPQHPQPQTFPFSFHQNPQITTQMAPVAPLTLSLPDRDILAIVDAYKDEPANPKYSFRHLLFSVTDQAVRVKPVGASDIMWAEAMGKLEGLDSLNRERLWPELVQGFKGLANRVKIEDETIVSDAERLQKTQSNVKELQRHIQVDVFPWIQRLRQRQQSLQKRLLRVVRIVEGLEARGVRTPLMKGELELSDKLDSILRQVNGAGGDLSRKVYNLLSMSRMQANARGIGSRNDLGSVKIDEQSLADLQEILQQQTEAVARLGNVLKRDTRDMEIIMLEGSNLLEDGGRLSLKSH</sequence>
<evidence type="ECO:0000256" key="3">
    <source>
        <dbReference type="ARBA" id="ARBA00023242"/>
    </source>
</evidence>
<dbReference type="PANTHER" id="PTHR13000">
    <property type="entry name" value="NUCLEOPORIN P54"/>
    <property type="match status" value="1"/>
</dbReference>
<organism evidence="6 7">
    <name type="scientific">Vanilla planifolia</name>
    <name type="common">Vanilla</name>
    <dbReference type="NCBI Taxonomy" id="51239"/>
    <lineage>
        <taxon>Eukaryota</taxon>
        <taxon>Viridiplantae</taxon>
        <taxon>Streptophyta</taxon>
        <taxon>Embryophyta</taxon>
        <taxon>Tracheophyta</taxon>
        <taxon>Spermatophyta</taxon>
        <taxon>Magnoliopsida</taxon>
        <taxon>Liliopsida</taxon>
        <taxon>Asparagales</taxon>
        <taxon>Orchidaceae</taxon>
        <taxon>Vanilloideae</taxon>
        <taxon>Vanilleae</taxon>
        <taxon>Vanilla</taxon>
    </lineage>
</organism>
<dbReference type="InterPro" id="IPR024864">
    <property type="entry name" value="Nup54/Nup57/Nup44"/>
</dbReference>
<dbReference type="Proteomes" id="UP000636800">
    <property type="component" value="Chromosome 12"/>
</dbReference>
<keyword evidence="3" id="KW-0539">Nucleus</keyword>
<dbReference type="AlphaFoldDB" id="A0A835UG12"/>
<dbReference type="GO" id="GO:0017056">
    <property type="term" value="F:structural constituent of nuclear pore"/>
    <property type="evidence" value="ECO:0007669"/>
    <property type="project" value="TreeGrafter"/>
</dbReference>
<proteinExistence type="predicted"/>
<dbReference type="Pfam" id="PF13874">
    <property type="entry name" value="Nup54"/>
    <property type="match status" value="1"/>
</dbReference>
<accession>A0A835UG12</accession>
<evidence type="ECO:0000259" key="5">
    <source>
        <dbReference type="Pfam" id="PF13874"/>
    </source>
</evidence>
<evidence type="ECO:0000256" key="4">
    <source>
        <dbReference type="SAM" id="MobiDB-lite"/>
    </source>
</evidence>
<keyword evidence="7" id="KW-1185">Reference proteome</keyword>
<keyword evidence="2" id="KW-0813">Transport</keyword>
<evidence type="ECO:0000313" key="7">
    <source>
        <dbReference type="Proteomes" id="UP000636800"/>
    </source>
</evidence>
<name>A0A835UG12_VANPL</name>
<evidence type="ECO:0000256" key="2">
    <source>
        <dbReference type="ARBA" id="ARBA00022448"/>
    </source>
</evidence>
<gene>
    <name evidence="6" type="ORF">HPP92_023193</name>
</gene>
<dbReference type="EMBL" id="JADCNL010000012">
    <property type="protein sequence ID" value="KAG0458036.1"/>
    <property type="molecule type" value="Genomic_DNA"/>
</dbReference>
<protein>
    <recommendedName>
        <fullName evidence="5">Nucleoporin Nup54 alpha-helical domain-containing protein</fullName>
    </recommendedName>
</protein>
<feature type="region of interest" description="Disordered" evidence="4">
    <location>
        <begin position="1"/>
        <end position="27"/>
    </location>
</feature>
<dbReference type="GO" id="GO:0006999">
    <property type="term" value="P:nuclear pore organization"/>
    <property type="evidence" value="ECO:0007669"/>
    <property type="project" value="TreeGrafter"/>
</dbReference>
<feature type="domain" description="Nucleoporin Nup54 alpha-helical" evidence="5">
    <location>
        <begin position="222"/>
        <end position="366"/>
    </location>
</feature>
<dbReference type="GO" id="GO:0044613">
    <property type="term" value="C:nuclear pore central transport channel"/>
    <property type="evidence" value="ECO:0007669"/>
    <property type="project" value="TreeGrafter"/>
</dbReference>
<reference evidence="6 7" key="1">
    <citation type="journal article" date="2020" name="Nat. Food">
        <title>A phased Vanilla planifolia genome enables genetic improvement of flavour and production.</title>
        <authorList>
            <person name="Hasing T."/>
            <person name="Tang H."/>
            <person name="Brym M."/>
            <person name="Khazi F."/>
            <person name="Huang T."/>
            <person name="Chambers A.H."/>
        </authorList>
    </citation>
    <scope>NUCLEOTIDE SEQUENCE [LARGE SCALE GENOMIC DNA]</scope>
    <source>
        <tissue evidence="6">Leaf</tissue>
    </source>
</reference>
<dbReference type="PANTHER" id="PTHR13000:SF0">
    <property type="entry name" value="NUCLEOPORIN P54"/>
    <property type="match status" value="1"/>
</dbReference>
<feature type="compositionally biased region" description="Low complexity" evidence="4">
    <location>
        <begin position="1"/>
        <end position="11"/>
    </location>
</feature>